<organism evidence="1 2">
    <name type="scientific">Chondrus crispus</name>
    <name type="common">Carrageen Irish moss</name>
    <name type="synonym">Polymorpha crispa</name>
    <dbReference type="NCBI Taxonomy" id="2769"/>
    <lineage>
        <taxon>Eukaryota</taxon>
        <taxon>Rhodophyta</taxon>
        <taxon>Florideophyceae</taxon>
        <taxon>Rhodymeniophycidae</taxon>
        <taxon>Gigartinales</taxon>
        <taxon>Gigartinaceae</taxon>
        <taxon>Chondrus</taxon>
    </lineage>
</organism>
<dbReference type="AlphaFoldDB" id="R7Q432"/>
<dbReference type="PANTHER" id="PTHR36791">
    <property type="entry name" value="OS03G0363400 PROTEIN"/>
    <property type="match status" value="1"/>
</dbReference>
<gene>
    <name evidence="1" type="ORF">CHC_T00001341001</name>
</gene>
<sequence>MIHERSSARDLSAFVAPCVFGLRQGFKAPAPRTAESQRGTRAHLSMRGTDRRASVKPEWKCMKGCGACCKLGDFDEEVISDMLQKEEDVVEYLGMIGEDGWCKWLDTSTRQCTKYDERPRFCRATPEVFEELYHVDKADFQTFAISCCHIHISNVFGEASQEAMRYENLTKVPFGQTQQCEDE</sequence>
<protein>
    <recommendedName>
        <fullName evidence="3">YkgJ family cysteine cluster protein</fullName>
    </recommendedName>
</protein>
<dbReference type="RefSeq" id="XP_005711761.1">
    <property type="nucleotide sequence ID" value="XM_005711704.1"/>
</dbReference>
<accession>R7Q432</accession>
<dbReference type="EMBL" id="HG001459">
    <property type="protein sequence ID" value="CDF32096.1"/>
    <property type="molecule type" value="Genomic_DNA"/>
</dbReference>
<dbReference type="Gramene" id="CDF32096">
    <property type="protein sequence ID" value="CDF32096"/>
    <property type="gene ID" value="CHC_T00001341001"/>
</dbReference>
<dbReference type="OrthoDB" id="1876721at2759"/>
<keyword evidence="2" id="KW-1185">Reference proteome</keyword>
<dbReference type="InterPro" id="IPR005358">
    <property type="entry name" value="Puta_zinc/iron-chelating_dom"/>
</dbReference>
<evidence type="ECO:0000313" key="1">
    <source>
        <dbReference type="EMBL" id="CDF32096.1"/>
    </source>
</evidence>
<evidence type="ECO:0008006" key="3">
    <source>
        <dbReference type="Google" id="ProtNLM"/>
    </source>
</evidence>
<dbReference type="GeneID" id="17319474"/>
<evidence type="ECO:0000313" key="2">
    <source>
        <dbReference type="Proteomes" id="UP000012073"/>
    </source>
</evidence>
<reference evidence="2" key="1">
    <citation type="journal article" date="2013" name="Proc. Natl. Acad. Sci. U.S.A.">
        <title>Genome structure and metabolic features in the red seaweed Chondrus crispus shed light on evolution of the Archaeplastida.</title>
        <authorList>
            <person name="Collen J."/>
            <person name="Porcel B."/>
            <person name="Carre W."/>
            <person name="Ball S.G."/>
            <person name="Chaparro C."/>
            <person name="Tonon T."/>
            <person name="Barbeyron T."/>
            <person name="Michel G."/>
            <person name="Noel B."/>
            <person name="Valentin K."/>
            <person name="Elias M."/>
            <person name="Artiguenave F."/>
            <person name="Arun A."/>
            <person name="Aury J.M."/>
            <person name="Barbosa-Neto J.F."/>
            <person name="Bothwell J.H."/>
            <person name="Bouget F.Y."/>
            <person name="Brillet L."/>
            <person name="Cabello-Hurtado F."/>
            <person name="Capella-Gutierrez S."/>
            <person name="Charrier B."/>
            <person name="Cladiere L."/>
            <person name="Cock J.M."/>
            <person name="Coelho S.M."/>
            <person name="Colleoni C."/>
            <person name="Czjzek M."/>
            <person name="Da Silva C."/>
            <person name="Delage L."/>
            <person name="Denoeud F."/>
            <person name="Deschamps P."/>
            <person name="Dittami S.M."/>
            <person name="Gabaldon T."/>
            <person name="Gachon C.M."/>
            <person name="Groisillier A."/>
            <person name="Herve C."/>
            <person name="Jabbari K."/>
            <person name="Katinka M."/>
            <person name="Kloareg B."/>
            <person name="Kowalczyk N."/>
            <person name="Labadie K."/>
            <person name="Leblanc C."/>
            <person name="Lopez P.J."/>
            <person name="McLachlan D.H."/>
            <person name="Meslet-Cladiere L."/>
            <person name="Moustafa A."/>
            <person name="Nehr Z."/>
            <person name="Nyvall Collen P."/>
            <person name="Panaud O."/>
            <person name="Partensky F."/>
            <person name="Poulain J."/>
            <person name="Rensing S.A."/>
            <person name="Rousvoal S."/>
            <person name="Samson G."/>
            <person name="Symeonidi A."/>
            <person name="Weissenbach J."/>
            <person name="Zambounis A."/>
            <person name="Wincker P."/>
            <person name="Boyen C."/>
        </authorList>
    </citation>
    <scope>NUCLEOTIDE SEQUENCE [LARGE SCALE GENOMIC DNA]</scope>
    <source>
        <strain evidence="2">cv. Stackhouse</strain>
    </source>
</reference>
<dbReference type="PANTHER" id="PTHR36791:SF2">
    <property type="entry name" value="OS03G0363400 PROTEIN"/>
    <property type="match status" value="1"/>
</dbReference>
<dbReference type="KEGG" id="ccp:CHC_T00001341001"/>
<dbReference type="Pfam" id="PF03692">
    <property type="entry name" value="CxxCxxCC"/>
    <property type="match status" value="1"/>
</dbReference>
<proteinExistence type="predicted"/>
<dbReference type="PhylomeDB" id="R7Q432"/>
<name>R7Q432_CHOCR</name>
<dbReference type="Proteomes" id="UP000012073">
    <property type="component" value="Unassembled WGS sequence"/>
</dbReference>